<dbReference type="Gene3D" id="3.30.160.670">
    <property type="match status" value="1"/>
</dbReference>
<comment type="caution">
    <text evidence="3">The sequence shown here is derived from an EMBL/GenBank/DDBJ whole genome shotgun (WGS) entry which is preliminary data.</text>
</comment>
<keyword evidence="1" id="KW-0732">Signal</keyword>
<proteinExistence type="predicted"/>
<sequence>MLLKNMKQLVITCAAVATLVITGCASGPKVRSDAAENINFSSYKTFAFMPEPATDKAGYATLVTQHFKDAISAEMTALGYQYSETNADLLVNFNSNVENRTDIRSMPTANVHYGYYNYRRGIYAGFPLHNNDIDTIRYKYGTVNIDVVDAAQKQLVWEGVSEGTLKKSDLENPKQAIAEVVGLIFQQYPSRKSVPQS</sequence>
<evidence type="ECO:0000256" key="1">
    <source>
        <dbReference type="SAM" id="SignalP"/>
    </source>
</evidence>
<feature type="chain" id="PRO_5047488567" evidence="1">
    <location>
        <begin position="18"/>
        <end position="197"/>
    </location>
</feature>
<dbReference type="Pfam" id="PF13590">
    <property type="entry name" value="DUF4136"/>
    <property type="match status" value="1"/>
</dbReference>
<accession>A0ABS7X9G1</accession>
<dbReference type="RefSeq" id="WP_205309433.1">
    <property type="nucleotide sequence ID" value="NZ_JAERPS020000002.1"/>
</dbReference>
<feature type="domain" description="DUF4136" evidence="2">
    <location>
        <begin position="30"/>
        <end position="189"/>
    </location>
</feature>
<gene>
    <name evidence="3" type="ORF">I4W93_006545</name>
</gene>
<dbReference type="PROSITE" id="PS51257">
    <property type="entry name" value="PROKAR_LIPOPROTEIN"/>
    <property type="match status" value="1"/>
</dbReference>
<evidence type="ECO:0000313" key="4">
    <source>
        <dbReference type="Proteomes" id="UP000663814"/>
    </source>
</evidence>
<keyword evidence="4" id="KW-1185">Reference proteome</keyword>
<protein>
    <submittedName>
        <fullName evidence="3">DUF4136 domain-containing protein</fullName>
    </submittedName>
</protein>
<evidence type="ECO:0000259" key="2">
    <source>
        <dbReference type="Pfam" id="PF13590"/>
    </source>
</evidence>
<dbReference type="InterPro" id="IPR025411">
    <property type="entry name" value="DUF4136"/>
</dbReference>
<evidence type="ECO:0000313" key="3">
    <source>
        <dbReference type="EMBL" id="MBZ9611252.1"/>
    </source>
</evidence>
<organism evidence="3 4">
    <name type="scientific">Rheinheimera maricola</name>
    <dbReference type="NCBI Taxonomy" id="2793282"/>
    <lineage>
        <taxon>Bacteria</taxon>
        <taxon>Pseudomonadati</taxon>
        <taxon>Pseudomonadota</taxon>
        <taxon>Gammaproteobacteria</taxon>
        <taxon>Chromatiales</taxon>
        <taxon>Chromatiaceae</taxon>
        <taxon>Rheinheimera</taxon>
    </lineage>
</organism>
<feature type="signal peptide" evidence="1">
    <location>
        <begin position="1"/>
        <end position="17"/>
    </location>
</feature>
<dbReference type="Proteomes" id="UP000663814">
    <property type="component" value="Unassembled WGS sequence"/>
</dbReference>
<reference evidence="3 4" key="1">
    <citation type="submission" date="2021-08" db="EMBL/GenBank/DDBJ databases">
        <title>Rheinheimera aquimaris sp. nov., isolated from seawater of the East Sea in Korea.</title>
        <authorList>
            <person name="Kim K.H."/>
            <person name="Wenting R."/>
            <person name="Kim K.R."/>
            <person name="Jeon C.O."/>
        </authorList>
    </citation>
    <scope>NUCLEOTIDE SEQUENCE [LARGE SCALE GENOMIC DNA]</scope>
    <source>
        <strain evidence="3 4">MA-13</strain>
    </source>
</reference>
<dbReference type="EMBL" id="JAERPS020000002">
    <property type="protein sequence ID" value="MBZ9611252.1"/>
    <property type="molecule type" value="Genomic_DNA"/>
</dbReference>
<name>A0ABS7X9G1_9GAMM</name>